<dbReference type="Gene3D" id="3.30.70.1430">
    <property type="entry name" value="Multidrug efflux transporter AcrB pore domain"/>
    <property type="match status" value="2"/>
</dbReference>
<feature type="transmembrane region" description="Helical" evidence="1">
    <location>
        <begin position="383"/>
        <end position="407"/>
    </location>
</feature>
<dbReference type="Gene3D" id="3.30.70.1440">
    <property type="entry name" value="Multidrug efflux transporter AcrB pore domain"/>
    <property type="match status" value="1"/>
</dbReference>
<dbReference type="Proteomes" id="UP001180087">
    <property type="component" value="Chromosome"/>
</dbReference>
<keyword evidence="1" id="KW-1133">Transmembrane helix</keyword>
<feature type="transmembrane region" description="Helical" evidence="1">
    <location>
        <begin position="852"/>
        <end position="871"/>
    </location>
</feature>
<keyword evidence="1" id="KW-0812">Transmembrane</keyword>
<feature type="transmembrane region" description="Helical" evidence="1">
    <location>
        <begin position="331"/>
        <end position="350"/>
    </location>
</feature>
<feature type="transmembrane region" description="Helical" evidence="1">
    <location>
        <begin position="12"/>
        <end position="33"/>
    </location>
</feature>
<dbReference type="EMBL" id="CP129113">
    <property type="protein sequence ID" value="WLV24161.1"/>
    <property type="molecule type" value="Genomic_DNA"/>
</dbReference>
<feature type="transmembrane region" description="Helical" evidence="1">
    <location>
        <begin position="428"/>
        <end position="448"/>
    </location>
</feature>
<dbReference type="PRINTS" id="PR00702">
    <property type="entry name" value="ACRIFLAVINRP"/>
</dbReference>
<dbReference type="Gene3D" id="3.30.2090.10">
    <property type="entry name" value="Multidrug efflux transporter AcrB TolC docking domain, DN and DC subdomains"/>
    <property type="match status" value="2"/>
</dbReference>
<dbReference type="SUPFAM" id="SSF82693">
    <property type="entry name" value="Multidrug efflux transporter AcrB pore domain, PN1, PN2, PC1 and PC2 subdomains"/>
    <property type="match status" value="3"/>
</dbReference>
<feature type="transmembrane region" description="Helical" evidence="1">
    <location>
        <begin position="981"/>
        <end position="1007"/>
    </location>
</feature>
<name>A0ABY9KTR9_9BACI</name>
<feature type="transmembrane region" description="Helical" evidence="1">
    <location>
        <begin position="950"/>
        <end position="969"/>
    </location>
</feature>
<dbReference type="Pfam" id="PF00873">
    <property type="entry name" value="ACR_tran"/>
    <property type="match status" value="1"/>
</dbReference>
<feature type="transmembrane region" description="Helical" evidence="1">
    <location>
        <begin position="357"/>
        <end position="377"/>
    </location>
</feature>
<reference evidence="2" key="1">
    <citation type="submission" date="2023-06" db="EMBL/GenBank/DDBJ databases">
        <title>A Treasure from Seagulls: Isolation and Description of Aciduricobacillus qingdaonensis gen. nov., sp. nov., a Rare Obligately Uric Acid-utilizing Member in the Family Bacillaceae.</title>
        <authorList>
            <person name="Liu W."/>
            <person name="Wang B."/>
        </authorList>
    </citation>
    <scope>NUCLEOTIDE SEQUENCE</scope>
    <source>
        <strain evidence="2">44XB</strain>
    </source>
</reference>
<proteinExistence type="predicted"/>
<gene>
    <name evidence="2" type="ORF">QR721_11015</name>
</gene>
<feature type="transmembrane region" description="Helical" evidence="1">
    <location>
        <begin position="460"/>
        <end position="479"/>
    </location>
</feature>
<keyword evidence="1" id="KW-0472">Membrane</keyword>
<evidence type="ECO:0000256" key="1">
    <source>
        <dbReference type="SAM" id="Phobius"/>
    </source>
</evidence>
<protein>
    <submittedName>
        <fullName evidence="2">Efflux RND transporter permease subunit</fullName>
    </submittedName>
</protein>
<dbReference type="Gene3D" id="3.30.70.1320">
    <property type="entry name" value="Multidrug efflux transporter AcrB pore domain like"/>
    <property type="match status" value="1"/>
</dbReference>
<evidence type="ECO:0000313" key="2">
    <source>
        <dbReference type="EMBL" id="WLV24161.1"/>
    </source>
</evidence>
<sequence>MKMVHVSVKRPVGVIMIVLAVIALGIVSLRNLAIELFPKIDLPVAVVATTYGDSASADVEKLISRPIEGAVSSVEGIEKVQSQSQPGSSLVIMMFKNGTNLDQALLDVREKVDQAKGGLPDGAGTPNIMRFSPDQLPVMWISLAGKDAESLTQIAEDQVIPYFERQTGVASVTAEGEKEREIQIILDENKMHEKGIDAQVVRQALNSANHASSVGTIQKGTKDLQLRVTGEFVNIEEIRSTVVQNGRGERLHLSDIAKVDDAYKKASTVTLVNGKPSIVLSIMKKTDSNIVEVADEMHAALGDLKKDLPQGVKTKVVLDSSDFIRVSIDSVIQNMIIGGLISVIVLLLFLKSVRATLVIGLSIPIAIISTFALMYFTGETLNVLTLGGLALGIGMMVDSSIVILEHIYSYRQRGFSLYESATKGASELAPAVIASTTTTLVVFFPIIYVKGVASDLFTPLALAVCYSLIASLVVALTLVPMLSSKLLAAAVEDSGRRYWFNSVLNWFTNKYQGALKKVLKFRKTTIFVTLGLTVASLFLIPFIGAEFLPSSDQGQLQIKVETPPGSSLKHTKNITDEVNAKLEKHRDIITTNYTSVGGGGFGRMGGTSNEATFRIELVPAADRTISTDALIQQLNKEMRSIKGADIAISGAEEGMGTGSPVQIELHGLEHEELRYLSDRVLREIADVKGVRNPESSVTAAVPQMAIQVDEEKAADYGLNEEAVASQVEAHFNGQFATRYREAGHEMDVTLYYPKENRQSIKDLKNIDIETPAGTTVKLEDIAFMEEQEGPVTLLRQNQQPQINITSEIGGGRDLKSVTKDIESRLDTIDFPDGYGYEIGGQAADMEKSFHDLGLALIFSIFLVYAVMAVQFENFLYPFIIMFAMPATTIGVFGGLFITGLPLSIPALIGVIMLAGIVVNNSIVLVDYINILRRNGMSRYEAILHAGPSRLRPILMTTLTTVLGMVPLALALGEGAETQQPLAVTIIFGLTVSTIFTLLFVPVVYTLLDDLSDKVMKKRKEKAAEQE</sequence>
<dbReference type="PANTHER" id="PTHR32063">
    <property type="match status" value="1"/>
</dbReference>
<organism evidence="2 3">
    <name type="scientific">Aciduricibacillus chroicocephali</name>
    <dbReference type="NCBI Taxonomy" id="3054939"/>
    <lineage>
        <taxon>Bacteria</taxon>
        <taxon>Bacillati</taxon>
        <taxon>Bacillota</taxon>
        <taxon>Bacilli</taxon>
        <taxon>Bacillales</taxon>
        <taxon>Bacillaceae</taxon>
        <taxon>Aciduricibacillus</taxon>
    </lineage>
</organism>
<dbReference type="RefSeq" id="WP_348026902.1">
    <property type="nucleotide sequence ID" value="NZ_CP129113.1"/>
</dbReference>
<dbReference type="PANTHER" id="PTHR32063:SF0">
    <property type="entry name" value="SWARMING MOTILITY PROTEIN SWRC"/>
    <property type="match status" value="1"/>
</dbReference>
<feature type="transmembrane region" description="Helical" evidence="1">
    <location>
        <begin position="906"/>
        <end position="929"/>
    </location>
</feature>
<keyword evidence="3" id="KW-1185">Reference proteome</keyword>
<dbReference type="InterPro" id="IPR027463">
    <property type="entry name" value="AcrB_DN_DC_subdom"/>
</dbReference>
<dbReference type="InterPro" id="IPR001036">
    <property type="entry name" value="Acrflvin-R"/>
</dbReference>
<accession>A0ABY9KTR9</accession>
<dbReference type="Gene3D" id="1.20.1640.10">
    <property type="entry name" value="Multidrug efflux transporter AcrB transmembrane domain"/>
    <property type="match status" value="2"/>
</dbReference>
<dbReference type="SUPFAM" id="SSF82866">
    <property type="entry name" value="Multidrug efflux transporter AcrB transmembrane domain"/>
    <property type="match status" value="2"/>
</dbReference>
<dbReference type="SUPFAM" id="SSF82714">
    <property type="entry name" value="Multidrug efflux transporter AcrB TolC docking domain, DN and DC subdomains"/>
    <property type="match status" value="2"/>
</dbReference>
<feature type="transmembrane region" description="Helical" evidence="1">
    <location>
        <begin position="526"/>
        <end position="548"/>
    </location>
</feature>
<feature type="transmembrane region" description="Helical" evidence="1">
    <location>
        <begin position="878"/>
        <end position="900"/>
    </location>
</feature>
<evidence type="ECO:0000313" key="3">
    <source>
        <dbReference type="Proteomes" id="UP001180087"/>
    </source>
</evidence>